<gene>
    <name evidence="5" type="ORF">TSA1_29890</name>
</gene>
<keyword evidence="1" id="KW-1133">Transmembrane helix</keyword>
<keyword evidence="1" id="KW-0812">Transmembrane</keyword>
<feature type="transmembrane region" description="Helical" evidence="1">
    <location>
        <begin position="12"/>
        <end position="32"/>
    </location>
</feature>
<reference evidence="5 6" key="1">
    <citation type="submission" date="2015-06" db="EMBL/GenBank/DDBJ databases">
        <title>Comparative genome analysis of nirS-carrying Bradyrhizobium sp. strains.</title>
        <authorList>
            <person name="Ishii S."/>
            <person name="Jang J."/>
            <person name="Nishizawa T."/>
            <person name="Senoo K."/>
        </authorList>
    </citation>
    <scope>NUCLEOTIDE SEQUENCE [LARGE SCALE GENOMIC DNA]</scope>
    <source>
        <strain evidence="5 6">TSA1</strain>
    </source>
</reference>
<protein>
    <recommendedName>
        <fullName evidence="7">Tellurite resistance protein TerB</fullName>
    </recommendedName>
</protein>
<accession>A0A2M6UIR6</accession>
<dbReference type="InterPro" id="IPR028932">
    <property type="entry name" value="TerB-C"/>
</dbReference>
<keyword evidence="1" id="KW-0472">Membrane</keyword>
<dbReference type="Proteomes" id="UP000228930">
    <property type="component" value="Unassembled WGS sequence"/>
</dbReference>
<dbReference type="InterPro" id="IPR029024">
    <property type="entry name" value="TerB-like"/>
</dbReference>
<feature type="domain" description="TerB N-terminal" evidence="3">
    <location>
        <begin position="101"/>
        <end position="299"/>
    </location>
</feature>
<evidence type="ECO:0000313" key="6">
    <source>
        <dbReference type="Proteomes" id="UP000228930"/>
    </source>
</evidence>
<feature type="domain" description="Co-chaperone DjlA N-terminal" evidence="2">
    <location>
        <begin position="513"/>
        <end position="616"/>
    </location>
</feature>
<sequence length="786" mass="85175">MARRRGNSSGGTILLILFGALAAVVSAVYRFAVENAEAIGVVALICALIATPFLIARVTSTKRADPTGVRPPLPDTVLRTRASGAPSTRVERPSPARWIRSGETVKFGRAELSGGMFYYGDWLPLAESATRQYAINPKLPASGLADVEGSSMPYWPSYADISPGARRAFLDWMAGGRRDPSYGIGLVFIFLYGLEHRLFLEGGDDAHLIVREVERLLAIYGANNSFHGYASNFLDFARLAQGERVEVSALSPERRGGSEMDLQTRLYLGDRLAEAPALSAEDALRWVLGMPDTYLRTPAVRCFDEFVALWRLRFDRIYPAGLPVNGKDRISLRYRAASGSFDVAIRGPHEQHIDVTRVTRPLPGLQKLVTDCTDELDSFSRFVGRKPSARNSMAAAKLLPTDLQQSTTAGAIADFRQRVEAVMGDYGRGSSTAQILLEMAGIEVPADGKISTASADELGRALDSIGVAIEPDRRYGSSVPRADEQVFVFRAANGGPVDPARASFRAVRAQVEVAVLAAAADGDASYEELQRTIARIRSATDLSGVEQARLIAFAVTTFNNPPKQARVMRKLAETTEGERQAIADAAIAVIGGSGNVDAGEVKFLERLHKSLGLPKERVYTGLHSAAARQADDPVPVSGEDRAIGVPLPKETPSPIPPAIAARGISIDAARLARTRRDTEAVSALLSDIFAEDVVQPQQAPPEQAALDGLDGPHTELVELLELRGSMTRTEFDRHAKEMRLLPDGAIERINDWSFDRFDEALIEDGDEVVVTPHLRGKIAEMKDEAA</sequence>
<dbReference type="Gene3D" id="1.10.3680.10">
    <property type="entry name" value="TerB-like"/>
    <property type="match status" value="1"/>
</dbReference>
<evidence type="ECO:0000259" key="2">
    <source>
        <dbReference type="Pfam" id="PF05099"/>
    </source>
</evidence>
<organism evidence="5 6">
    <name type="scientific">Bradyrhizobium nitroreducens</name>
    <dbReference type="NCBI Taxonomy" id="709803"/>
    <lineage>
        <taxon>Bacteria</taxon>
        <taxon>Pseudomonadati</taxon>
        <taxon>Pseudomonadota</taxon>
        <taxon>Alphaproteobacteria</taxon>
        <taxon>Hyphomicrobiales</taxon>
        <taxon>Nitrobacteraceae</taxon>
        <taxon>Bradyrhizobium</taxon>
    </lineage>
</organism>
<dbReference type="Pfam" id="PF05099">
    <property type="entry name" value="TerB"/>
    <property type="match status" value="1"/>
</dbReference>
<dbReference type="AlphaFoldDB" id="A0A2M6UIR6"/>
<evidence type="ECO:0008006" key="7">
    <source>
        <dbReference type="Google" id="ProtNLM"/>
    </source>
</evidence>
<dbReference type="EMBL" id="LFJC01000003">
    <property type="protein sequence ID" value="PIT04496.1"/>
    <property type="molecule type" value="Genomic_DNA"/>
</dbReference>
<name>A0A2M6UIR6_9BRAD</name>
<proteinExistence type="predicted"/>
<dbReference type="Pfam" id="PF13208">
    <property type="entry name" value="TerB_N"/>
    <property type="match status" value="1"/>
</dbReference>
<feature type="domain" description="TerB-C" evidence="4">
    <location>
        <begin position="660"/>
        <end position="777"/>
    </location>
</feature>
<dbReference type="SUPFAM" id="SSF158682">
    <property type="entry name" value="TerB-like"/>
    <property type="match status" value="1"/>
</dbReference>
<evidence type="ECO:0000259" key="3">
    <source>
        <dbReference type="Pfam" id="PF13208"/>
    </source>
</evidence>
<dbReference type="InterPro" id="IPR007791">
    <property type="entry name" value="DjlA_N"/>
</dbReference>
<dbReference type="Pfam" id="PF15615">
    <property type="entry name" value="TerB_C"/>
    <property type="match status" value="1"/>
</dbReference>
<evidence type="ECO:0000256" key="1">
    <source>
        <dbReference type="SAM" id="Phobius"/>
    </source>
</evidence>
<evidence type="ECO:0000259" key="4">
    <source>
        <dbReference type="Pfam" id="PF15615"/>
    </source>
</evidence>
<keyword evidence="6" id="KW-1185">Reference proteome</keyword>
<evidence type="ECO:0000313" key="5">
    <source>
        <dbReference type="EMBL" id="PIT04496.1"/>
    </source>
</evidence>
<feature type="transmembrane region" description="Helical" evidence="1">
    <location>
        <begin position="38"/>
        <end position="56"/>
    </location>
</feature>
<comment type="caution">
    <text evidence="5">The sequence shown here is derived from an EMBL/GenBank/DDBJ whole genome shotgun (WGS) entry which is preliminary data.</text>
</comment>
<dbReference type="InterPro" id="IPR025266">
    <property type="entry name" value="TerB_N"/>
</dbReference>